<reference evidence="1" key="1">
    <citation type="submission" date="2022-07" db="EMBL/GenBank/DDBJ databases">
        <title>Phylogenomic reconstructions and comparative analyses of Kickxellomycotina fungi.</title>
        <authorList>
            <person name="Reynolds N.K."/>
            <person name="Stajich J.E."/>
            <person name="Barry K."/>
            <person name="Grigoriev I.V."/>
            <person name="Crous P."/>
            <person name="Smith M.E."/>
        </authorList>
    </citation>
    <scope>NUCLEOTIDE SEQUENCE</scope>
    <source>
        <strain evidence="1">CBS 109366</strain>
    </source>
</reference>
<comment type="caution">
    <text evidence="1">The sequence shown here is derived from an EMBL/GenBank/DDBJ whole genome shotgun (WGS) entry which is preliminary data.</text>
</comment>
<name>A0ACC1K9T7_9FUNG</name>
<dbReference type="EMBL" id="JANBUJ010000001">
    <property type="protein sequence ID" value="KAJ2775970.1"/>
    <property type="molecule type" value="Genomic_DNA"/>
</dbReference>
<evidence type="ECO:0000313" key="2">
    <source>
        <dbReference type="Proteomes" id="UP001140234"/>
    </source>
</evidence>
<evidence type="ECO:0000313" key="1">
    <source>
        <dbReference type="EMBL" id="KAJ2775970.1"/>
    </source>
</evidence>
<gene>
    <name evidence="1" type="ORF">IWQ57_000127</name>
</gene>
<proteinExistence type="predicted"/>
<accession>A0ACC1K9T7</accession>
<organism evidence="1 2">
    <name type="scientific">Coemansia nantahalensis</name>
    <dbReference type="NCBI Taxonomy" id="2789366"/>
    <lineage>
        <taxon>Eukaryota</taxon>
        <taxon>Fungi</taxon>
        <taxon>Fungi incertae sedis</taxon>
        <taxon>Zoopagomycota</taxon>
        <taxon>Kickxellomycotina</taxon>
        <taxon>Kickxellomycetes</taxon>
        <taxon>Kickxellales</taxon>
        <taxon>Kickxellaceae</taxon>
        <taxon>Coemansia</taxon>
    </lineage>
</organism>
<sequence>MKITDIVFALAYAAAASAAGAKYASSAPAPTVTVEAPQMPTTTLPVPVTPISIVIADFIYSPAPSVPAPAPTAIPAPLPVPSASEPPVIAPAPRPDPPPRYRTYTSSKRAVDASSIEGLVRGTSAMLFTADGSSYILARLPVNLAKKVSETPEILRKRATESDLITDATTNDLGENSVLYDLLGNIFARITLPVSDGNGLLPNLLGRVSLTVQASPTITAHIFDSDKDDSGELLKREAVHAGVFMERLDGDRVAIYVPIEALAKSHSDVSQIASAGNDAMQVVSLAATPTQPASSAPTPAATNAAAERVFLRIVVPASQFA</sequence>
<protein>
    <submittedName>
        <fullName evidence="1">Uncharacterized protein</fullName>
    </submittedName>
</protein>
<keyword evidence="2" id="KW-1185">Reference proteome</keyword>
<dbReference type="Proteomes" id="UP001140234">
    <property type="component" value="Unassembled WGS sequence"/>
</dbReference>